<dbReference type="PANTHER" id="PTHR46078:SF2">
    <property type="entry name" value="FORK-HEAD DOMAIN-CONTAINING PROTEIN"/>
    <property type="match status" value="1"/>
</dbReference>
<dbReference type="SUPFAM" id="SSF46785">
    <property type="entry name" value="Winged helix' DNA-binding domain"/>
    <property type="match status" value="1"/>
</dbReference>
<feature type="compositionally biased region" description="Low complexity" evidence="6">
    <location>
        <begin position="403"/>
        <end position="414"/>
    </location>
</feature>
<feature type="DNA-binding region" description="Fork-head" evidence="5">
    <location>
        <begin position="165"/>
        <end position="261"/>
    </location>
</feature>
<feature type="compositionally biased region" description="Polar residues" evidence="6">
    <location>
        <begin position="47"/>
        <end position="56"/>
    </location>
</feature>
<dbReference type="PRINTS" id="PR00053">
    <property type="entry name" value="FORKHEAD"/>
</dbReference>
<feature type="region of interest" description="Disordered" evidence="6">
    <location>
        <begin position="461"/>
        <end position="551"/>
    </location>
</feature>
<dbReference type="Gene3D" id="1.10.10.10">
    <property type="entry name" value="Winged helix-like DNA-binding domain superfamily/Winged helix DNA-binding domain"/>
    <property type="match status" value="1"/>
</dbReference>
<proteinExistence type="predicted"/>
<feature type="compositionally biased region" description="Polar residues" evidence="6">
    <location>
        <begin position="542"/>
        <end position="551"/>
    </location>
</feature>
<dbReference type="EMBL" id="JAEPQZ010000002">
    <property type="protein sequence ID" value="KAG2184819.1"/>
    <property type="molecule type" value="Genomic_DNA"/>
</dbReference>
<evidence type="ECO:0000256" key="3">
    <source>
        <dbReference type="ARBA" id="ARBA00023163"/>
    </source>
</evidence>
<evidence type="ECO:0000256" key="2">
    <source>
        <dbReference type="ARBA" id="ARBA00023125"/>
    </source>
</evidence>
<feature type="compositionally biased region" description="Low complexity" evidence="6">
    <location>
        <begin position="94"/>
        <end position="104"/>
    </location>
</feature>
<dbReference type="Pfam" id="PF00250">
    <property type="entry name" value="Forkhead"/>
    <property type="match status" value="1"/>
</dbReference>
<keyword evidence="9" id="KW-1185">Reference proteome</keyword>
<dbReference type="GO" id="GO:0000981">
    <property type="term" value="F:DNA-binding transcription factor activity, RNA polymerase II-specific"/>
    <property type="evidence" value="ECO:0007669"/>
    <property type="project" value="TreeGrafter"/>
</dbReference>
<reference evidence="8" key="1">
    <citation type="submission" date="2020-12" db="EMBL/GenBank/DDBJ databases">
        <title>Metabolic potential, ecology and presence of endohyphal bacteria is reflected in genomic diversity of Mucoromycotina.</title>
        <authorList>
            <person name="Muszewska A."/>
            <person name="Okrasinska A."/>
            <person name="Steczkiewicz K."/>
            <person name="Drgas O."/>
            <person name="Orlowska M."/>
            <person name="Perlinska-Lenart U."/>
            <person name="Aleksandrzak-Piekarczyk T."/>
            <person name="Szatraj K."/>
            <person name="Zielenkiewicz U."/>
            <person name="Pilsyk S."/>
            <person name="Malc E."/>
            <person name="Mieczkowski P."/>
            <person name="Kruszewska J.S."/>
            <person name="Biernat P."/>
            <person name="Pawlowska J."/>
        </authorList>
    </citation>
    <scope>NUCLEOTIDE SEQUENCE</scope>
    <source>
        <strain evidence="8">WA0000067209</strain>
    </source>
</reference>
<feature type="compositionally biased region" description="Polar residues" evidence="6">
    <location>
        <begin position="415"/>
        <end position="424"/>
    </location>
</feature>
<dbReference type="SMART" id="SM00339">
    <property type="entry name" value="FH"/>
    <property type="match status" value="1"/>
</dbReference>
<dbReference type="PROSITE" id="PS50039">
    <property type="entry name" value="FORK_HEAD_3"/>
    <property type="match status" value="1"/>
</dbReference>
<dbReference type="InterPro" id="IPR036388">
    <property type="entry name" value="WH-like_DNA-bd_sf"/>
</dbReference>
<dbReference type="PROSITE" id="PS00657">
    <property type="entry name" value="FORK_HEAD_1"/>
    <property type="match status" value="1"/>
</dbReference>
<organism evidence="8 9">
    <name type="scientific">Mortierella isabellina</name>
    <name type="common">Filamentous fungus</name>
    <name type="synonym">Umbelopsis isabellina</name>
    <dbReference type="NCBI Taxonomy" id="91625"/>
    <lineage>
        <taxon>Eukaryota</taxon>
        <taxon>Fungi</taxon>
        <taxon>Fungi incertae sedis</taxon>
        <taxon>Mucoromycota</taxon>
        <taxon>Mucoromycotina</taxon>
        <taxon>Umbelopsidomycetes</taxon>
        <taxon>Umbelopsidales</taxon>
        <taxon>Umbelopsidaceae</taxon>
        <taxon>Umbelopsis</taxon>
    </lineage>
</organism>
<evidence type="ECO:0000256" key="6">
    <source>
        <dbReference type="SAM" id="MobiDB-lite"/>
    </source>
</evidence>
<dbReference type="FunFam" id="1.10.10.10:FF:000135">
    <property type="entry name" value="forkhead box protein G1"/>
    <property type="match status" value="1"/>
</dbReference>
<evidence type="ECO:0000256" key="4">
    <source>
        <dbReference type="ARBA" id="ARBA00023242"/>
    </source>
</evidence>
<dbReference type="PANTHER" id="PTHR46078">
    <property type="entry name" value="FORKHEAD BOX PROTEIN J2 FAMILY MEMBER"/>
    <property type="match status" value="1"/>
</dbReference>
<dbReference type="GO" id="GO:0000978">
    <property type="term" value="F:RNA polymerase II cis-regulatory region sequence-specific DNA binding"/>
    <property type="evidence" value="ECO:0007669"/>
    <property type="project" value="TreeGrafter"/>
</dbReference>
<dbReference type="InterPro" id="IPR030456">
    <property type="entry name" value="TF_fork_head_CS_2"/>
</dbReference>
<evidence type="ECO:0000313" key="9">
    <source>
        <dbReference type="Proteomes" id="UP000654370"/>
    </source>
</evidence>
<keyword evidence="2 5" id="KW-0238">DNA-binding</keyword>
<comment type="caution">
    <text evidence="8">The sequence shown here is derived from an EMBL/GenBank/DDBJ whole genome shotgun (WGS) entry which is preliminary data.</text>
</comment>
<comment type="subcellular location">
    <subcellularLocation>
        <location evidence="5">Nucleus</location>
    </subcellularLocation>
</comment>
<protein>
    <recommendedName>
        <fullName evidence="7">Fork-head domain-containing protein</fullName>
    </recommendedName>
</protein>
<dbReference type="OrthoDB" id="5954824at2759"/>
<dbReference type="CDD" id="cd00059">
    <property type="entry name" value="FH_FOX"/>
    <property type="match status" value="1"/>
</dbReference>
<keyword evidence="3" id="KW-0804">Transcription</keyword>
<feature type="region of interest" description="Disordered" evidence="6">
    <location>
        <begin position="365"/>
        <end position="424"/>
    </location>
</feature>
<accession>A0A8H7Q4C5</accession>
<dbReference type="AlphaFoldDB" id="A0A8H7Q4C5"/>
<evidence type="ECO:0000259" key="7">
    <source>
        <dbReference type="PROSITE" id="PS50039"/>
    </source>
</evidence>
<feature type="compositionally biased region" description="Polar residues" evidence="6">
    <location>
        <begin position="383"/>
        <end position="398"/>
    </location>
</feature>
<dbReference type="InterPro" id="IPR045912">
    <property type="entry name" value="FOXJ2/3-like"/>
</dbReference>
<dbReference type="Proteomes" id="UP000654370">
    <property type="component" value="Unassembled WGS sequence"/>
</dbReference>
<feature type="compositionally biased region" description="Low complexity" evidence="6">
    <location>
        <begin position="135"/>
        <end position="149"/>
    </location>
</feature>
<evidence type="ECO:0000256" key="1">
    <source>
        <dbReference type="ARBA" id="ARBA00023015"/>
    </source>
</evidence>
<feature type="region of interest" description="Disordered" evidence="6">
    <location>
        <begin position="1"/>
        <end position="72"/>
    </location>
</feature>
<dbReference type="PROSITE" id="PS00658">
    <property type="entry name" value="FORK_HEAD_2"/>
    <property type="match status" value="1"/>
</dbReference>
<dbReference type="InterPro" id="IPR018122">
    <property type="entry name" value="TF_fork_head_CS_1"/>
</dbReference>
<keyword evidence="1" id="KW-0805">Transcription regulation</keyword>
<feature type="compositionally biased region" description="Basic and acidic residues" evidence="6">
    <location>
        <begin position="111"/>
        <end position="122"/>
    </location>
</feature>
<evidence type="ECO:0000313" key="8">
    <source>
        <dbReference type="EMBL" id="KAG2184819.1"/>
    </source>
</evidence>
<feature type="domain" description="Fork-head" evidence="7">
    <location>
        <begin position="165"/>
        <end position="261"/>
    </location>
</feature>
<feature type="region of interest" description="Disordered" evidence="6">
    <location>
        <begin position="89"/>
        <end position="154"/>
    </location>
</feature>
<feature type="compositionally biased region" description="Polar residues" evidence="6">
    <location>
        <begin position="285"/>
        <end position="300"/>
    </location>
</feature>
<feature type="region of interest" description="Disordered" evidence="6">
    <location>
        <begin position="249"/>
        <end position="302"/>
    </location>
</feature>
<dbReference type="InterPro" id="IPR036390">
    <property type="entry name" value="WH_DNA-bd_sf"/>
</dbReference>
<feature type="compositionally biased region" description="Low complexity" evidence="6">
    <location>
        <begin position="506"/>
        <end position="515"/>
    </location>
</feature>
<feature type="compositionally biased region" description="Low complexity" evidence="6">
    <location>
        <begin position="19"/>
        <end position="32"/>
    </location>
</feature>
<dbReference type="GO" id="GO:0005634">
    <property type="term" value="C:nucleus"/>
    <property type="evidence" value="ECO:0007669"/>
    <property type="project" value="UniProtKB-SubCell"/>
</dbReference>
<keyword evidence="4 5" id="KW-0539">Nucleus</keyword>
<evidence type="ECO:0000256" key="5">
    <source>
        <dbReference type="PROSITE-ProRule" id="PRU00089"/>
    </source>
</evidence>
<dbReference type="InterPro" id="IPR001766">
    <property type="entry name" value="Fork_head_dom"/>
</dbReference>
<gene>
    <name evidence="8" type="ORF">INT43_000732</name>
</gene>
<sequence>MTELQNGLDWWDRSNMSMPQQQQQQQQQQQAPQRPPPLPTQSPIARYSNNPNSPYFQQLPPPSNLSGTAASSNADLPVLQDSAVKGSISLTHARSSPSTNTNRRSFQHNRRSSDLSGIREHPYANANTQPSPSPTVSTERNTSSRRNSTIIKQGEMHVEKNTEGKPPYSYAMLIRYAIENSPNKKLTLSEIYSWVTEHYPFYNTAGNGWKNSIRHNLSLNKSFVKVPRPINEPGKGSYWTVDYRAADSDMSRGSQFPTRGRGNRSVSDPAPSPFRPTPQDWPYDATNNKQSSNMPRSPNDPNAAAAAAAAAAAQAAASEAAAAAANANYNYPYYPYVTGYPQPRLAARYTRASGSHLQQMYPPYSMQYPQSSTSSHEGGGSGNTYNMYVENQSSSQQGGAPLGYSMYSSSSNGSPHQQQQHSIYQSGTAYYDKPSALPASSSSAHLLPTPTGSSLAWQQDTAYHHADSSTSPHPSAWDHRKPSPVSPTTSQFASVFGKMSVKRSSESSGSGSPLDRSPRPTLRKASEEEAGDGNKIVGESKPSGNQFDWVL</sequence>
<name>A0A8H7Q4C5_MORIS</name>